<evidence type="ECO:0000313" key="7">
    <source>
        <dbReference type="Proteomes" id="UP000632535"/>
    </source>
</evidence>
<dbReference type="InterPro" id="IPR036271">
    <property type="entry name" value="Tet_transcr_reg_TetR-rel_C_sf"/>
</dbReference>
<dbReference type="InterPro" id="IPR050109">
    <property type="entry name" value="HTH-type_TetR-like_transc_reg"/>
</dbReference>
<dbReference type="PROSITE" id="PS50977">
    <property type="entry name" value="HTH_TETR_2"/>
    <property type="match status" value="1"/>
</dbReference>
<evidence type="ECO:0000313" key="6">
    <source>
        <dbReference type="EMBL" id="GGI12042.1"/>
    </source>
</evidence>
<feature type="DNA-binding region" description="H-T-H motif" evidence="4">
    <location>
        <begin position="32"/>
        <end position="51"/>
    </location>
</feature>
<dbReference type="InterPro" id="IPR001647">
    <property type="entry name" value="HTH_TetR"/>
</dbReference>
<evidence type="ECO:0000256" key="3">
    <source>
        <dbReference type="ARBA" id="ARBA00023163"/>
    </source>
</evidence>
<dbReference type="SUPFAM" id="SSF46689">
    <property type="entry name" value="Homeodomain-like"/>
    <property type="match status" value="1"/>
</dbReference>
<gene>
    <name evidence="6" type="ORF">GCM10007368_39200</name>
</gene>
<dbReference type="EMBL" id="BMDG01000018">
    <property type="protein sequence ID" value="GGI12042.1"/>
    <property type="molecule type" value="Genomic_DNA"/>
</dbReference>
<proteinExistence type="predicted"/>
<dbReference type="PANTHER" id="PTHR30055:SF151">
    <property type="entry name" value="TRANSCRIPTIONAL REGULATORY PROTEIN"/>
    <property type="match status" value="1"/>
</dbReference>
<dbReference type="Pfam" id="PF00440">
    <property type="entry name" value="TetR_N"/>
    <property type="match status" value="1"/>
</dbReference>
<dbReference type="Proteomes" id="UP000632535">
    <property type="component" value="Unassembled WGS sequence"/>
</dbReference>
<keyword evidence="3" id="KW-0804">Transcription</keyword>
<feature type="domain" description="HTH tetR-type" evidence="5">
    <location>
        <begin position="9"/>
        <end position="69"/>
    </location>
</feature>
<keyword evidence="7" id="KW-1185">Reference proteome</keyword>
<evidence type="ECO:0000256" key="4">
    <source>
        <dbReference type="PROSITE-ProRule" id="PRU00335"/>
    </source>
</evidence>
<organism evidence="6 7">
    <name type="scientific">Isoptericola cucumis</name>
    <dbReference type="NCBI Taxonomy" id="1776856"/>
    <lineage>
        <taxon>Bacteria</taxon>
        <taxon>Bacillati</taxon>
        <taxon>Actinomycetota</taxon>
        <taxon>Actinomycetes</taxon>
        <taxon>Micrococcales</taxon>
        <taxon>Promicromonosporaceae</taxon>
        <taxon>Isoptericola</taxon>
    </lineage>
</organism>
<keyword evidence="2 4" id="KW-0238">DNA-binding</keyword>
<dbReference type="RefSeq" id="WP_229738458.1">
    <property type="nucleotide sequence ID" value="NZ_BMDG01000018.1"/>
</dbReference>
<keyword evidence="1" id="KW-0805">Transcription regulation</keyword>
<evidence type="ECO:0000256" key="2">
    <source>
        <dbReference type="ARBA" id="ARBA00023125"/>
    </source>
</evidence>
<sequence length="226" mass="23691">MTGRRAADRLGASAIADAAIALADAEGVEAVSMRRVGAALGVSGMALYRHVGDRDDLVRRMVARIAVELPHVPAGEVGWRETLEHLATTEWTAFERHRWLVDVAVSPSRLVDATSAPETETVLARLVAAGCPPDRAGDVFLGTAALVIGIARVTLGPPSGTAPGTGASRPVEYAADHPGGGAPVEETLTARFRGEPFDAGRGRRLLEVALGSYLDGVAHSLHPRDR</sequence>
<dbReference type="InterPro" id="IPR009057">
    <property type="entry name" value="Homeodomain-like_sf"/>
</dbReference>
<evidence type="ECO:0000256" key="1">
    <source>
        <dbReference type="ARBA" id="ARBA00023015"/>
    </source>
</evidence>
<evidence type="ECO:0000259" key="5">
    <source>
        <dbReference type="PROSITE" id="PS50977"/>
    </source>
</evidence>
<dbReference type="Gene3D" id="1.10.357.10">
    <property type="entry name" value="Tetracycline Repressor, domain 2"/>
    <property type="match status" value="1"/>
</dbReference>
<dbReference type="PANTHER" id="PTHR30055">
    <property type="entry name" value="HTH-TYPE TRANSCRIPTIONAL REGULATOR RUTR"/>
    <property type="match status" value="1"/>
</dbReference>
<dbReference type="SUPFAM" id="SSF48498">
    <property type="entry name" value="Tetracyclin repressor-like, C-terminal domain"/>
    <property type="match status" value="1"/>
</dbReference>
<reference evidence="7" key="1">
    <citation type="journal article" date="2019" name="Int. J. Syst. Evol. Microbiol.">
        <title>The Global Catalogue of Microorganisms (GCM) 10K type strain sequencing project: providing services to taxonomists for standard genome sequencing and annotation.</title>
        <authorList>
            <consortium name="The Broad Institute Genomics Platform"/>
            <consortium name="The Broad Institute Genome Sequencing Center for Infectious Disease"/>
            <person name="Wu L."/>
            <person name="Ma J."/>
        </authorList>
    </citation>
    <scope>NUCLEOTIDE SEQUENCE [LARGE SCALE GENOMIC DNA]</scope>
    <source>
        <strain evidence="7">CCM 8653</strain>
    </source>
</reference>
<accession>A0ABQ2BD26</accession>
<name>A0ABQ2BD26_9MICO</name>
<protein>
    <recommendedName>
        <fullName evidence="5">HTH tetR-type domain-containing protein</fullName>
    </recommendedName>
</protein>
<comment type="caution">
    <text evidence="6">The sequence shown here is derived from an EMBL/GenBank/DDBJ whole genome shotgun (WGS) entry which is preliminary data.</text>
</comment>